<comment type="caution">
    <text evidence="1">The sequence shown here is derived from an EMBL/GenBank/DDBJ whole genome shotgun (WGS) entry which is preliminary data.</text>
</comment>
<dbReference type="EMBL" id="VYDA01000669">
    <property type="protein sequence ID" value="MYH63726.1"/>
    <property type="molecule type" value="Genomic_DNA"/>
</dbReference>
<reference evidence="1" key="1">
    <citation type="submission" date="2019-09" db="EMBL/GenBank/DDBJ databases">
        <title>Characterisation of the sponge microbiome using genome-centric metagenomics.</title>
        <authorList>
            <person name="Engelberts J.P."/>
            <person name="Robbins S.J."/>
            <person name="De Goeij J.M."/>
            <person name="Aranda M."/>
            <person name="Bell S.C."/>
            <person name="Webster N.S."/>
        </authorList>
    </citation>
    <scope>NUCLEOTIDE SEQUENCE</scope>
    <source>
        <strain evidence="1">SB0675_bin_29</strain>
    </source>
</reference>
<evidence type="ECO:0008006" key="2">
    <source>
        <dbReference type="Google" id="ProtNLM"/>
    </source>
</evidence>
<protein>
    <recommendedName>
        <fullName evidence="2">AbiEi antitoxin C-terminal domain-containing protein</fullName>
    </recommendedName>
</protein>
<name>A0A6B1G8Q6_9CHLR</name>
<evidence type="ECO:0000313" key="1">
    <source>
        <dbReference type="EMBL" id="MYH63726.1"/>
    </source>
</evidence>
<accession>A0A6B1G8Q6</accession>
<gene>
    <name evidence="1" type="ORF">F4148_18920</name>
</gene>
<sequence length="212" mass="23948">MLSVSDRPAEDIVCLVDPTCYVSHLSAMQRWGLTDRTPRALALTRPDRKTATAALHAHMNEAMDTAENNFYPLTLVQHPRRVRRRDVTIYESKTAGAFMTNRGTDIRLSTVGQTFLDMLQRPDLCGGMSHVLDVWAEHAPTFLDEIASTIDQTPKALIKSRAGYILEERLGLHHPCIERWKAFGQRGGSRKLDPTRDFAPVFSETWMISLNV</sequence>
<dbReference type="AlphaFoldDB" id="A0A6B1G8Q6"/>
<organism evidence="1">
    <name type="scientific">Caldilineaceae bacterium SB0675_bin_29</name>
    <dbReference type="NCBI Taxonomy" id="2605266"/>
    <lineage>
        <taxon>Bacteria</taxon>
        <taxon>Bacillati</taxon>
        <taxon>Chloroflexota</taxon>
        <taxon>Caldilineae</taxon>
        <taxon>Caldilineales</taxon>
        <taxon>Caldilineaceae</taxon>
    </lineage>
</organism>
<proteinExistence type="predicted"/>